<evidence type="ECO:0000256" key="2">
    <source>
        <dbReference type="ARBA" id="ARBA00022741"/>
    </source>
</evidence>
<dbReference type="InterPro" id="IPR000719">
    <property type="entry name" value="Prot_kinase_dom"/>
</dbReference>
<dbReference type="SMART" id="SM00220">
    <property type="entry name" value="S_TKc"/>
    <property type="match status" value="1"/>
</dbReference>
<dbReference type="GO" id="GO:0010506">
    <property type="term" value="P:regulation of autophagy"/>
    <property type="evidence" value="ECO:0007669"/>
    <property type="project" value="InterPro"/>
</dbReference>
<dbReference type="GO" id="GO:0000407">
    <property type="term" value="C:phagophore assembly site"/>
    <property type="evidence" value="ECO:0007669"/>
    <property type="project" value="TreeGrafter"/>
</dbReference>
<dbReference type="Pfam" id="PF00069">
    <property type="entry name" value="Pkinase"/>
    <property type="match status" value="1"/>
</dbReference>
<dbReference type="GO" id="GO:0005776">
    <property type="term" value="C:autophagosome"/>
    <property type="evidence" value="ECO:0007669"/>
    <property type="project" value="TreeGrafter"/>
</dbReference>
<dbReference type="InterPro" id="IPR045269">
    <property type="entry name" value="Atg1-like"/>
</dbReference>
<evidence type="ECO:0000259" key="6">
    <source>
        <dbReference type="PROSITE" id="PS50011"/>
    </source>
</evidence>
<name>A0A5J4WQ62_9EUKA</name>
<evidence type="ECO:0000256" key="3">
    <source>
        <dbReference type="ARBA" id="ARBA00022777"/>
    </source>
</evidence>
<dbReference type="GO" id="GO:0000045">
    <property type="term" value="P:autophagosome assembly"/>
    <property type="evidence" value="ECO:0007669"/>
    <property type="project" value="TreeGrafter"/>
</dbReference>
<dbReference type="OrthoDB" id="4062651at2759"/>
<sequence>MTTQTELSKVVADCAEATNDSRFFPASEGDIKPAINKEHDYFSVDNKIQTDVDTQENPHTCPEDANEDNKQAKLNSRSNIAVQSLPSSCPSIIQSSSSATIINQIQPSISVLSQNINDQYPALYEQEDFGFLAEYKIRWFGRMFRVQLKYISGQEFILKRIPYTTEKMKKIAIEEVEQLKLSQDYYTVQLIDVFTIGLDLCILQEYCTNGNLRKQIEKMKSWDAQQREVTSILYMLEILSGIQVLHSKNIIHRDLKPENFLMDEDENIKIDNFGLALKLASEYYDKTAGTKIYTSPEALINKMATFQSDIWAAGVIIIELITGTHPFEGRNEDETIENIKSGKMKPLPNSLFDELKDMLLSMVNIDAEKRPTVEQLLNARLLQYITRQEKRKRKANLEIRKTKQEIRELQKETRLLEQENRKMEQESRKVEEKARESTYSEVQLNSSSSSQNEYNHDPDNFDFKESKEVIRKNNEIIGICNERQRLLNEQRDNSEKQEFKEVQRAIDVLETDAHNHGIPIVDVVKPENLVD</sequence>
<dbReference type="GO" id="GO:0005524">
    <property type="term" value="F:ATP binding"/>
    <property type="evidence" value="ECO:0007669"/>
    <property type="project" value="UniProtKB-KW"/>
</dbReference>
<evidence type="ECO:0000256" key="5">
    <source>
        <dbReference type="SAM" id="MobiDB-lite"/>
    </source>
</evidence>
<dbReference type="PROSITE" id="PS50011">
    <property type="entry name" value="PROTEIN_KINASE_DOM"/>
    <property type="match status" value="1"/>
</dbReference>
<gene>
    <name evidence="7" type="ORF">EZS28_007184</name>
</gene>
<dbReference type="PANTHER" id="PTHR24348:SF22">
    <property type="entry name" value="NON-SPECIFIC SERINE_THREONINE PROTEIN KINASE"/>
    <property type="match status" value="1"/>
</dbReference>
<dbReference type="GO" id="GO:0005829">
    <property type="term" value="C:cytosol"/>
    <property type="evidence" value="ECO:0007669"/>
    <property type="project" value="TreeGrafter"/>
</dbReference>
<keyword evidence="2" id="KW-0547">Nucleotide-binding</keyword>
<dbReference type="EMBL" id="SNRW01001213">
    <property type="protein sequence ID" value="KAA6397287.1"/>
    <property type="molecule type" value="Genomic_DNA"/>
</dbReference>
<keyword evidence="1" id="KW-0808">Transferase</keyword>
<dbReference type="InterPro" id="IPR008271">
    <property type="entry name" value="Ser/Thr_kinase_AS"/>
</dbReference>
<protein>
    <submittedName>
        <fullName evidence="7">Putative NEK kinase</fullName>
    </submittedName>
</protein>
<evidence type="ECO:0000313" key="8">
    <source>
        <dbReference type="Proteomes" id="UP000324800"/>
    </source>
</evidence>
<evidence type="ECO:0000256" key="4">
    <source>
        <dbReference type="ARBA" id="ARBA00022840"/>
    </source>
</evidence>
<dbReference type="PANTHER" id="PTHR24348">
    <property type="entry name" value="SERINE/THREONINE-PROTEIN KINASE UNC-51-RELATED"/>
    <property type="match status" value="1"/>
</dbReference>
<reference evidence="7 8" key="1">
    <citation type="submission" date="2019-03" db="EMBL/GenBank/DDBJ databases">
        <title>Single cell metagenomics reveals metabolic interactions within the superorganism composed of flagellate Streblomastix strix and complex community of Bacteroidetes bacteria on its surface.</title>
        <authorList>
            <person name="Treitli S.C."/>
            <person name="Kolisko M."/>
            <person name="Husnik F."/>
            <person name="Keeling P."/>
            <person name="Hampl V."/>
        </authorList>
    </citation>
    <scope>NUCLEOTIDE SEQUENCE [LARGE SCALE GENOMIC DNA]</scope>
    <source>
        <strain evidence="7">ST1C</strain>
    </source>
</reference>
<dbReference type="AlphaFoldDB" id="A0A5J4WQ62"/>
<dbReference type="Gene3D" id="1.10.510.10">
    <property type="entry name" value="Transferase(Phosphotransferase) domain 1"/>
    <property type="match status" value="1"/>
</dbReference>
<keyword evidence="4" id="KW-0067">ATP-binding</keyword>
<feature type="compositionally biased region" description="Basic and acidic residues" evidence="5">
    <location>
        <begin position="417"/>
        <end position="438"/>
    </location>
</feature>
<evidence type="ECO:0000313" key="7">
    <source>
        <dbReference type="EMBL" id="KAA6397287.1"/>
    </source>
</evidence>
<dbReference type="SUPFAM" id="SSF56112">
    <property type="entry name" value="Protein kinase-like (PK-like)"/>
    <property type="match status" value="1"/>
</dbReference>
<dbReference type="Proteomes" id="UP000324800">
    <property type="component" value="Unassembled WGS sequence"/>
</dbReference>
<keyword evidence="3 7" id="KW-0418">Kinase</keyword>
<dbReference type="GO" id="GO:0004674">
    <property type="term" value="F:protein serine/threonine kinase activity"/>
    <property type="evidence" value="ECO:0007669"/>
    <property type="project" value="InterPro"/>
</dbReference>
<evidence type="ECO:0000256" key="1">
    <source>
        <dbReference type="ARBA" id="ARBA00022679"/>
    </source>
</evidence>
<dbReference type="InterPro" id="IPR011009">
    <property type="entry name" value="Kinase-like_dom_sf"/>
</dbReference>
<organism evidence="7 8">
    <name type="scientific">Streblomastix strix</name>
    <dbReference type="NCBI Taxonomy" id="222440"/>
    <lineage>
        <taxon>Eukaryota</taxon>
        <taxon>Metamonada</taxon>
        <taxon>Preaxostyla</taxon>
        <taxon>Oxymonadida</taxon>
        <taxon>Streblomastigidae</taxon>
        <taxon>Streblomastix</taxon>
    </lineage>
</organism>
<dbReference type="GO" id="GO:0016020">
    <property type="term" value="C:membrane"/>
    <property type="evidence" value="ECO:0007669"/>
    <property type="project" value="TreeGrafter"/>
</dbReference>
<accession>A0A5J4WQ62</accession>
<comment type="caution">
    <text evidence="7">The sequence shown here is derived from an EMBL/GenBank/DDBJ whole genome shotgun (WGS) entry which is preliminary data.</text>
</comment>
<feature type="domain" description="Protein kinase" evidence="6">
    <location>
        <begin position="129"/>
        <end position="385"/>
    </location>
</feature>
<dbReference type="PROSITE" id="PS00108">
    <property type="entry name" value="PROTEIN_KINASE_ST"/>
    <property type="match status" value="1"/>
</dbReference>
<proteinExistence type="predicted"/>
<feature type="region of interest" description="Disordered" evidence="5">
    <location>
        <begin position="417"/>
        <end position="462"/>
    </location>
</feature>